<dbReference type="InterPro" id="IPR001296">
    <property type="entry name" value="Glyco_trans_1"/>
</dbReference>
<dbReference type="Proteomes" id="UP000515254">
    <property type="component" value="Chromosome"/>
</dbReference>
<proteinExistence type="predicted"/>
<dbReference type="CDD" id="cd03794">
    <property type="entry name" value="GT4_WbuB-like"/>
    <property type="match status" value="1"/>
</dbReference>
<gene>
    <name evidence="4" type="ORF">HNQ25_14940</name>
</gene>
<dbReference type="InterPro" id="IPR028098">
    <property type="entry name" value="Glyco_trans_4-like_N"/>
</dbReference>
<keyword evidence="1" id="KW-0472">Membrane</keyword>
<reference evidence="4 5" key="1">
    <citation type="journal article" date="2020" name="Microbiol. Resour. Announc.">
        <title>Complete genome sequences of four natural Pseudomonas isolates that catabolize a wide range of aromatic compounds relevant to lignin valorization.</title>
        <authorList>
            <person name="Hatmaker E.A."/>
            <person name="Presley G."/>
            <person name="Cannon O."/>
            <person name="Guss A.M."/>
            <person name="Elkins J.G."/>
        </authorList>
    </citation>
    <scope>NUCLEOTIDE SEQUENCE [LARGE SCALE GENOMIC DNA]</scope>
    <source>
        <strain evidence="4 5">B10D7D</strain>
    </source>
</reference>
<evidence type="ECO:0000313" key="5">
    <source>
        <dbReference type="Proteomes" id="UP000515254"/>
    </source>
</evidence>
<dbReference type="Gene3D" id="3.40.50.2000">
    <property type="entry name" value="Glycogen Phosphorylase B"/>
    <property type="match status" value="2"/>
</dbReference>
<evidence type="ECO:0000256" key="1">
    <source>
        <dbReference type="SAM" id="Phobius"/>
    </source>
</evidence>
<organism evidence="4 5">
    <name type="scientific">Pseudomonas sediminis</name>
    <dbReference type="NCBI Taxonomy" id="1691904"/>
    <lineage>
        <taxon>Bacteria</taxon>
        <taxon>Pseudomonadati</taxon>
        <taxon>Pseudomonadota</taxon>
        <taxon>Gammaproteobacteria</taxon>
        <taxon>Pseudomonadales</taxon>
        <taxon>Pseudomonadaceae</taxon>
        <taxon>Pseudomonas</taxon>
    </lineage>
</organism>
<feature type="domain" description="Glycosyl transferase family 1" evidence="2">
    <location>
        <begin position="221"/>
        <end position="381"/>
    </location>
</feature>
<feature type="transmembrane region" description="Helical" evidence="1">
    <location>
        <begin position="81"/>
        <end position="101"/>
    </location>
</feature>
<dbReference type="PANTHER" id="PTHR45947">
    <property type="entry name" value="SULFOQUINOVOSYL TRANSFERASE SQD2"/>
    <property type="match status" value="1"/>
</dbReference>
<keyword evidence="1" id="KW-1133">Transmembrane helix</keyword>
<keyword evidence="1" id="KW-0812">Transmembrane</keyword>
<dbReference type="Pfam" id="PF13579">
    <property type="entry name" value="Glyco_trans_4_4"/>
    <property type="match status" value="1"/>
</dbReference>
<evidence type="ECO:0000313" key="4">
    <source>
        <dbReference type="EMBL" id="QNG99595.1"/>
    </source>
</evidence>
<evidence type="ECO:0000259" key="3">
    <source>
        <dbReference type="Pfam" id="PF13579"/>
    </source>
</evidence>
<dbReference type="PANTHER" id="PTHR45947:SF3">
    <property type="entry name" value="SULFOQUINOVOSYL TRANSFERASE SQD2"/>
    <property type="match status" value="1"/>
</dbReference>
<name>A0ABX6SDV9_9PSED</name>
<protein>
    <submittedName>
        <fullName evidence="4">Glycosyltransferase family 4 protein</fullName>
    </submittedName>
</protein>
<sequence length="411" mass="45526">MRVLVLSQYFWPESFIINDIVRMLDEQGHEVIVATGKPNYPDGKVFDGYRAAGTQRERYLGRIEVLRVPLWPRGQGGAKNLILNYLSFVFSGLLCLPWMLLGRKFDAILVFAPSPITQAIPAILLKWLKRAKLALWVQDLWPESLSATGFVRNPYLLRAVGWMVRGIYKCCDTLLVQSLAFVEPVARYADRSKIQYYPNSMDISSSNSVAQVPSELLELLEKQFCVVFAGNLGTAQSLETIVQAAVHLRDDPDVRLVLVGSGSRLAWLKAQQQALGLDNLILPGRFPMESMPQIFELASALLVSLNNEPAFAQTIPSKIQAYLAAGRPIIACMNGEGARVVCEARAGLASPAEQALPLVANIQRIKEMGDAERMAMGRSGKAYFDANFEMERQVENLVKYLAGTPSSKGCE</sequence>
<accession>A0ABX6SDV9</accession>
<keyword evidence="5" id="KW-1185">Reference proteome</keyword>
<dbReference type="EMBL" id="CP060009">
    <property type="protein sequence ID" value="QNG99595.1"/>
    <property type="molecule type" value="Genomic_DNA"/>
</dbReference>
<dbReference type="RefSeq" id="WP_179545118.1">
    <property type="nucleotide sequence ID" value="NZ_CP060009.1"/>
</dbReference>
<evidence type="ECO:0000259" key="2">
    <source>
        <dbReference type="Pfam" id="PF00534"/>
    </source>
</evidence>
<feature type="domain" description="Glycosyltransferase subfamily 4-like N-terminal" evidence="3">
    <location>
        <begin position="17"/>
        <end position="199"/>
    </location>
</feature>
<dbReference type="Pfam" id="PF00534">
    <property type="entry name" value="Glycos_transf_1"/>
    <property type="match status" value="1"/>
</dbReference>
<dbReference type="InterPro" id="IPR050194">
    <property type="entry name" value="Glycosyltransferase_grp1"/>
</dbReference>
<dbReference type="SUPFAM" id="SSF53756">
    <property type="entry name" value="UDP-Glycosyltransferase/glycogen phosphorylase"/>
    <property type="match status" value="1"/>
</dbReference>